<dbReference type="RefSeq" id="WP_137975918.1">
    <property type="nucleotide sequence ID" value="NZ_BAAASO010000030.1"/>
</dbReference>
<proteinExistence type="predicted"/>
<evidence type="ECO:0000259" key="1">
    <source>
        <dbReference type="PROSITE" id="PS51725"/>
    </source>
</evidence>
<accession>A0A4D4KNY3</accession>
<keyword evidence="2" id="KW-0503">Monooxygenase</keyword>
<organism evidence="2 3">
    <name type="scientific">Streptomyces violaceusniger</name>
    <dbReference type="NCBI Taxonomy" id="68280"/>
    <lineage>
        <taxon>Bacteria</taxon>
        <taxon>Bacillati</taxon>
        <taxon>Actinomycetota</taxon>
        <taxon>Actinomycetes</taxon>
        <taxon>Kitasatosporales</taxon>
        <taxon>Streptomycetaceae</taxon>
        <taxon>Streptomyces</taxon>
        <taxon>Streptomyces violaceusniger group</taxon>
    </lineage>
</organism>
<evidence type="ECO:0000313" key="2">
    <source>
        <dbReference type="EMBL" id="GDY49854.1"/>
    </source>
</evidence>
<comment type="caution">
    <text evidence="2">The sequence shown here is derived from an EMBL/GenBank/DDBJ whole genome shotgun (WGS) entry which is preliminary data.</text>
</comment>
<dbReference type="InterPro" id="IPR011008">
    <property type="entry name" value="Dimeric_a/b-barrel"/>
</dbReference>
<dbReference type="InterPro" id="IPR050744">
    <property type="entry name" value="AI-2_Isomerase_LsrG"/>
</dbReference>
<dbReference type="Gene3D" id="3.30.70.100">
    <property type="match status" value="1"/>
</dbReference>
<feature type="domain" description="ABM" evidence="1">
    <location>
        <begin position="2"/>
        <end position="93"/>
    </location>
</feature>
<name>A0A4D4KNY3_STRVO</name>
<dbReference type="GO" id="GO:0005829">
    <property type="term" value="C:cytosol"/>
    <property type="evidence" value="ECO:0007669"/>
    <property type="project" value="TreeGrafter"/>
</dbReference>
<dbReference type="PANTHER" id="PTHR33336">
    <property type="entry name" value="QUINOL MONOOXYGENASE YGIN-RELATED"/>
    <property type="match status" value="1"/>
</dbReference>
<evidence type="ECO:0000313" key="3">
    <source>
        <dbReference type="Proteomes" id="UP000301309"/>
    </source>
</evidence>
<dbReference type="InterPro" id="IPR007138">
    <property type="entry name" value="ABM_dom"/>
</dbReference>
<gene>
    <name evidence="2" type="ORF">SVIO_004770</name>
</gene>
<dbReference type="GO" id="GO:0004497">
    <property type="term" value="F:monooxygenase activity"/>
    <property type="evidence" value="ECO:0007669"/>
    <property type="project" value="UniProtKB-KW"/>
</dbReference>
<dbReference type="Proteomes" id="UP000301309">
    <property type="component" value="Unassembled WGS sequence"/>
</dbReference>
<protein>
    <submittedName>
        <fullName evidence="2">Antibiotic biosynthesis monooxygenase</fullName>
    </submittedName>
</protein>
<dbReference type="OrthoDB" id="3695636at2"/>
<dbReference type="PANTHER" id="PTHR33336:SF1">
    <property type="entry name" value="(4S)-4-HYDROXY-5-PHOSPHONOOXYPENTANE-2,3-DIONE ISOMERASE"/>
    <property type="match status" value="1"/>
</dbReference>
<keyword evidence="2" id="KW-0560">Oxidoreductase</keyword>
<dbReference type="Pfam" id="PF03992">
    <property type="entry name" value="ABM"/>
    <property type="match status" value="1"/>
</dbReference>
<dbReference type="AlphaFoldDB" id="A0A4D4KNY3"/>
<reference evidence="2 3" key="1">
    <citation type="journal article" date="2020" name="Int. J. Syst. Evol. Microbiol.">
        <title>Reclassification of Streptomyces castelarensis and Streptomyces sporoclivatus as later heterotypic synonyms of Streptomyces antimycoticus.</title>
        <authorList>
            <person name="Komaki H."/>
            <person name="Tamura T."/>
        </authorList>
    </citation>
    <scope>NUCLEOTIDE SEQUENCE [LARGE SCALE GENOMIC DNA]</scope>
    <source>
        <strain evidence="2 3">NBRC 13459</strain>
    </source>
</reference>
<sequence length="108" mass="12400">MFALIVSLHVQPGEREEFLRVIQANAEASLRDEPGCLRFDIIEQHDAENRFLLYEVYQDEQAFYEGHRGSAHYARWRERMPHLLVEGGHSNAFGTTIHLSSPETATTS</sequence>
<dbReference type="SUPFAM" id="SSF54909">
    <property type="entry name" value="Dimeric alpha+beta barrel"/>
    <property type="match status" value="1"/>
</dbReference>
<keyword evidence="3" id="KW-1185">Reference proteome</keyword>
<dbReference type="EMBL" id="BJHW01000001">
    <property type="protein sequence ID" value="GDY49854.1"/>
    <property type="molecule type" value="Genomic_DNA"/>
</dbReference>
<dbReference type="PROSITE" id="PS51725">
    <property type="entry name" value="ABM"/>
    <property type="match status" value="1"/>
</dbReference>